<feature type="non-terminal residue" evidence="1">
    <location>
        <position position="1"/>
    </location>
</feature>
<reference evidence="1" key="1">
    <citation type="journal article" date="2015" name="Insect Biochem. Mol. Biol.">
        <title>An insight into the sialome of the horse fly, Tabanus bromius.</title>
        <authorList>
            <person name="Ribeiro J.M."/>
            <person name="Kazimirova M."/>
            <person name="Takac P."/>
            <person name="Andersen J.F."/>
            <person name="Francischetti I.M."/>
        </authorList>
    </citation>
    <scope>NUCLEOTIDE SEQUENCE</scope>
</reference>
<sequence>AYDDANDYTNLGKLVTCEASLQYAVRIPEVTELLQTIYNKANISYSNEQVLLKSSFLIFRTKGSTQHQKHLTNLLTKFLSIKEVQKTEDVYTISTPFSLHLLYKTLVHGKVSNRIGNSILFMSNNLVEGSEGSLILSPKMHPIGLVIHSECTLSPESSYFTVGATLFAVAEKLLSHFNVPTKELLKLDKESRLNFEKSTVFIENRDTTGTGVLVNVKGKAFLLTCSHVAGDRWKHLKCRYSNGSFQPLLLWRNPSIDIPFDIAILELPFTIDPSSLAGISSIYPKVNQIVYTSGFEVFSLLDHHTFNPSIYVGRIISRHKSLLVSDCLIQAGQSGSPMFDANGLVTGIFVANIQHNQRNVVYPNISLAIPLCEVKPILEKYVDTLDPSVFDGLIGSKELADVWNLNVRVLHSKL</sequence>
<dbReference type="InterPro" id="IPR039245">
    <property type="entry name" value="TYSND1/DEG15"/>
</dbReference>
<evidence type="ECO:0000313" key="1">
    <source>
        <dbReference type="EMBL" id="JAI15601.1"/>
    </source>
</evidence>
<dbReference type="GO" id="GO:0031998">
    <property type="term" value="P:regulation of fatty acid beta-oxidation"/>
    <property type="evidence" value="ECO:0007669"/>
    <property type="project" value="TreeGrafter"/>
</dbReference>
<dbReference type="AlphaFoldDB" id="A0A0K8TNC1"/>
<dbReference type="SUPFAM" id="SSF50494">
    <property type="entry name" value="Trypsin-like serine proteases"/>
    <property type="match status" value="1"/>
</dbReference>
<dbReference type="Pfam" id="PF13365">
    <property type="entry name" value="Trypsin_2"/>
    <property type="match status" value="1"/>
</dbReference>
<dbReference type="PANTHER" id="PTHR21004">
    <property type="entry name" value="SERINE PROTEASE-RELATED"/>
    <property type="match status" value="1"/>
</dbReference>
<dbReference type="GO" id="GO:0005777">
    <property type="term" value="C:peroxisome"/>
    <property type="evidence" value="ECO:0007669"/>
    <property type="project" value="InterPro"/>
</dbReference>
<dbReference type="GO" id="GO:0016485">
    <property type="term" value="P:protein processing"/>
    <property type="evidence" value="ECO:0007669"/>
    <property type="project" value="InterPro"/>
</dbReference>
<dbReference type="Gene3D" id="2.40.10.120">
    <property type="match status" value="1"/>
</dbReference>
<protein>
    <submittedName>
        <fullName evidence="1">Putative trypsin-like peptidase</fullName>
    </submittedName>
</protein>
<dbReference type="EMBL" id="GDAI01002002">
    <property type="protein sequence ID" value="JAI15601.1"/>
    <property type="molecule type" value="mRNA"/>
</dbReference>
<dbReference type="PANTHER" id="PTHR21004:SF0">
    <property type="entry name" value="PEROXISOMAL LEADER PEPTIDE-PROCESSING PROTEASE"/>
    <property type="match status" value="1"/>
</dbReference>
<accession>A0A0K8TNC1</accession>
<proteinExistence type="evidence at transcript level"/>
<name>A0A0K8TNC1_TABBR</name>
<organism evidence="1">
    <name type="scientific">Tabanus bromius</name>
    <name type="common">Band-eyed brown horse fly</name>
    <dbReference type="NCBI Taxonomy" id="304241"/>
    <lineage>
        <taxon>Eukaryota</taxon>
        <taxon>Metazoa</taxon>
        <taxon>Ecdysozoa</taxon>
        <taxon>Arthropoda</taxon>
        <taxon>Hexapoda</taxon>
        <taxon>Insecta</taxon>
        <taxon>Pterygota</taxon>
        <taxon>Neoptera</taxon>
        <taxon>Endopterygota</taxon>
        <taxon>Diptera</taxon>
        <taxon>Brachycera</taxon>
        <taxon>Tabanomorpha</taxon>
        <taxon>Tabanoidea</taxon>
        <taxon>Tabanidae</taxon>
        <taxon>Tabanus</taxon>
    </lineage>
</organism>
<dbReference type="InterPro" id="IPR009003">
    <property type="entry name" value="Peptidase_S1_PA"/>
</dbReference>
<dbReference type="GO" id="GO:0004252">
    <property type="term" value="F:serine-type endopeptidase activity"/>
    <property type="evidence" value="ECO:0007669"/>
    <property type="project" value="InterPro"/>
</dbReference>